<dbReference type="GO" id="GO:0000724">
    <property type="term" value="P:double-strand break repair via homologous recombination"/>
    <property type="evidence" value="ECO:0007669"/>
    <property type="project" value="TreeGrafter"/>
</dbReference>
<evidence type="ECO:0000313" key="3">
    <source>
        <dbReference type="Proteomes" id="UP000076858"/>
    </source>
</evidence>
<sequence length="64" mass="7593">FFILQIEQIIHKLHIQVDNLCQFLPQEQVQNFSRMKDKQLLIGTMKAVGKPELEEQFEEVNSFC</sequence>
<evidence type="ECO:0000256" key="1">
    <source>
        <dbReference type="ARBA" id="ARBA00023054"/>
    </source>
</evidence>
<dbReference type="EMBL" id="LRGB01015960">
    <property type="protein sequence ID" value="KZR98750.1"/>
    <property type="molecule type" value="Genomic_DNA"/>
</dbReference>
<accession>A0A162BXR4</accession>
<dbReference type="STRING" id="35525.A0A162BXR4"/>
<proteinExistence type="predicted"/>
<dbReference type="AlphaFoldDB" id="A0A162BXR4"/>
<reference evidence="2 3" key="1">
    <citation type="submission" date="2016-03" db="EMBL/GenBank/DDBJ databases">
        <title>EvidentialGene: Evidence-directed Construction of Genes on Genomes.</title>
        <authorList>
            <person name="Gilbert D.G."/>
            <person name="Choi J.-H."/>
            <person name="Mockaitis K."/>
            <person name="Colbourne J."/>
            <person name="Pfrender M."/>
        </authorList>
    </citation>
    <scope>NUCLEOTIDE SEQUENCE [LARGE SCALE GENOMIC DNA]</scope>
    <source>
        <strain evidence="2 3">Xinb3</strain>
        <tissue evidence="2">Complete organism</tissue>
    </source>
</reference>
<organism evidence="2 3">
    <name type="scientific">Daphnia magna</name>
    <dbReference type="NCBI Taxonomy" id="35525"/>
    <lineage>
        <taxon>Eukaryota</taxon>
        <taxon>Metazoa</taxon>
        <taxon>Ecdysozoa</taxon>
        <taxon>Arthropoda</taxon>
        <taxon>Crustacea</taxon>
        <taxon>Branchiopoda</taxon>
        <taxon>Diplostraca</taxon>
        <taxon>Cladocera</taxon>
        <taxon>Anomopoda</taxon>
        <taxon>Daphniidae</taxon>
        <taxon>Daphnia</taxon>
    </lineage>
</organism>
<dbReference type="GO" id="GO:0030915">
    <property type="term" value="C:Smc5-Smc6 complex"/>
    <property type="evidence" value="ECO:0007669"/>
    <property type="project" value="TreeGrafter"/>
</dbReference>
<dbReference type="OrthoDB" id="10254973at2759"/>
<dbReference type="Proteomes" id="UP000076858">
    <property type="component" value="Unassembled WGS sequence"/>
</dbReference>
<dbReference type="PANTHER" id="PTHR45916:SF1">
    <property type="entry name" value="STRUCTURAL MAINTENANCE OF CHROMOSOMES PROTEIN 5"/>
    <property type="match status" value="1"/>
</dbReference>
<evidence type="ECO:0000313" key="2">
    <source>
        <dbReference type="EMBL" id="KZR98750.1"/>
    </source>
</evidence>
<dbReference type="GO" id="GO:0003697">
    <property type="term" value="F:single-stranded DNA binding"/>
    <property type="evidence" value="ECO:0007669"/>
    <property type="project" value="TreeGrafter"/>
</dbReference>
<dbReference type="PANTHER" id="PTHR45916">
    <property type="entry name" value="STRUCTURAL MAINTENANCE OF CHROMOSOMES PROTEIN 5"/>
    <property type="match status" value="1"/>
</dbReference>
<comment type="caution">
    <text evidence="2">The sequence shown here is derived from an EMBL/GenBank/DDBJ whole genome shotgun (WGS) entry which is preliminary data.</text>
</comment>
<feature type="non-terminal residue" evidence="2">
    <location>
        <position position="1"/>
    </location>
</feature>
<keyword evidence="3" id="KW-1185">Reference proteome</keyword>
<name>A0A162BXR4_9CRUS</name>
<keyword evidence="1" id="KW-0175">Coiled coil</keyword>
<gene>
    <name evidence="2" type="ORF">APZ42_005692</name>
</gene>
<protein>
    <submittedName>
        <fullName evidence="2">Putative SMC5, structural maintenance of chromosome protein 5</fullName>
    </submittedName>
</protein>
<dbReference type="GO" id="GO:0005634">
    <property type="term" value="C:nucleus"/>
    <property type="evidence" value="ECO:0007669"/>
    <property type="project" value="TreeGrafter"/>
</dbReference>